<evidence type="ECO:0000313" key="1">
    <source>
        <dbReference type="EMBL" id="RSN67458.1"/>
    </source>
</evidence>
<evidence type="ECO:0000313" key="2">
    <source>
        <dbReference type="Proteomes" id="UP000278149"/>
    </source>
</evidence>
<reference evidence="1 2" key="1">
    <citation type="submission" date="2018-10" db="EMBL/GenBank/DDBJ databases">
        <title>Co-occurring genomic capacity for anaerobic methane metabolism and dissimilatory sulfite reduction discovered in the Korarchaeota.</title>
        <authorList>
            <person name="Mckay L.J."/>
            <person name="Dlakic M."/>
            <person name="Fields M.W."/>
            <person name="Delmont T.O."/>
            <person name="Eren A.M."/>
            <person name="Jay Z.J."/>
            <person name="Klingelsmith K.B."/>
            <person name="Rusch D.B."/>
            <person name="Inskeep W.P."/>
        </authorList>
    </citation>
    <scope>NUCLEOTIDE SEQUENCE [LARGE SCALE GENOMIC DNA]</scope>
    <source>
        <strain evidence="1 2">WS</strain>
    </source>
</reference>
<protein>
    <submittedName>
        <fullName evidence="1">Uncharacterized protein</fullName>
    </submittedName>
</protein>
<organism evidence="1 2">
    <name type="scientific">Candidatus Korarchaeum cryptofilum</name>
    <dbReference type="NCBI Taxonomy" id="498846"/>
    <lineage>
        <taxon>Archaea</taxon>
        <taxon>Thermoproteota</taxon>
        <taxon>Candidatus Korarchaeia</taxon>
        <taxon>Candidatus Korarchaeales</taxon>
        <taxon>Candidatus Korarchaeaceae</taxon>
        <taxon>Candidatus Korarchaeum</taxon>
    </lineage>
</organism>
<dbReference type="Proteomes" id="UP000278149">
    <property type="component" value="Unassembled WGS sequence"/>
</dbReference>
<dbReference type="EMBL" id="RCOR01000043">
    <property type="protein sequence ID" value="RSN67458.1"/>
    <property type="molecule type" value="Genomic_DNA"/>
</dbReference>
<name>A0A3R9PCS6_9CREN</name>
<gene>
    <name evidence="1" type="ORF">D9Q81_08245</name>
</gene>
<comment type="caution">
    <text evidence="1">The sequence shown here is derived from an EMBL/GenBank/DDBJ whole genome shotgun (WGS) entry which is preliminary data.</text>
</comment>
<dbReference type="RefSeq" id="WP_125742696.1">
    <property type="nucleotide sequence ID" value="NZ_RCOR01000043.1"/>
</dbReference>
<proteinExistence type="predicted"/>
<sequence>MKAALHIQNCSGEERLELLGFSGNEELMGFLRNLEKSMHLKALLEIGGPEDMPFYVSWRLSKYGGSARYDPSLDH</sequence>
<dbReference type="AlphaFoldDB" id="A0A3R9PCS6"/>
<accession>A0A3R9PCS6</accession>